<dbReference type="InterPro" id="IPR000397">
    <property type="entry name" value="Heat_shock_Hsp33"/>
</dbReference>
<dbReference type="Gene3D" id="3.90.1280.10">
    <property type="entry name" value="HSP33 redox switch-like"/>
    <property type="match status" value="1"/>
</dbReference>
<organism evidence="7 8">
    <name type="scientific">Trichlorobacter thiogenes</name>
    <dbReference type="NCBI Taxonomy" id="115783"/>
    <lineage>
        <taxon>Bacteria</taxon>
        <taxon>Pseudomonadati</taxon>
        <taxon>Thermodesulfobacteriota</taxon>
        <taxon>Desulfuromonadia</taxon>
        <taxon>Geobacterales</taxon>
        <taxon>Geobacteraceae</taxon>
        <taxon>Trichlorobacter</taxon>
    </lineage>
</organism>
<sequence>MHDHIARAMAVKGKIRAVACVTTKLANDICFLQGTSPIASIALGRALSGAALVGSTLKQGQRTAIKFEGGGPLKKLIAEVEWDGAIRGTVAVPDAVAESVPAALGRAGFLTVTRDLGMKDPYTGMVQLYTSEIAEDLAYYLTDSEQIPSAMGLGVSLADDGQIAVSGGFLIQSLPPSDEAAVDQIMTTISKLPPLTTLLKDGTTPQQLLDILLEGVEHHPLESTDLFFRCGCSRDKVERAMLSLGKAELERMVEEQGEASVTCEFCKQQYRFERSELEALSRSY</sequence>
<evidence type="ECO:0000313" key="8">
    <source>
        <dbReference type="Proteomes" id="UP000190102"/>
    </source>
</evidence>
<feature type="disulfide bond" description="Redox-active" evidence="6">
    <location>
        <begin position="230"/>
        <end position="232"/>
    </location>
</feature>
<keyword evidence="8" id="KW-1185">Reference proteome</keyword>
<keyword evidence="3 6" id="KW-1015">Disulfide bond</keyword>
<protein>
    <recommendedName>
        <fullName evidence="6">33 kDa chaperonin</fullName>
    </recommendedName>
    <alternativeName>
        <fullName evidence="6">Heat shock protein 33 homolog</fullName>
        <shortName evidence="6">HSP33</shortName>
    </alternativeName>
</protein>
<dbReference type="Proteomes" id="UP000190102">
    <property type="component" value="Unassembled WGS sequence"/>
</dbReference>
<dbReference type="InterPro" id="IPR016154">
    <property type="entry name" value="Heat_shock_Hsp33_C"/>
</dbReference>
<evidence type="ECO:0000313" key="7">
    <source>
        <dbReference type="EMBL" id="SKA16663.1"/>
    </source>
</evidence>
<dbReference type="GO" id="GO:0005737">
    <property type="term" value="C:cytoplasm"/>
    <property type="evidence" value="ECO:0007669"/>
    <property type="project" value="UniProtKB-SubCell"/>
</dbReference>
<dbReference type="OrthoDB" id="9793753at2"/>
<dbReference type="NCBIfam" id="NF001033">
    <property type="entry name" value="PRK00114.1"/>
    <property type="match status" value="1"/>
</dbReference>
<dbReference type="GO" id="GO:0042026">
    <property type="term" value="P:protein refolding"/>
    <property type="evidence" value="ECO:0007669"/>
    <property type="project" value="TreeGrafter"/>
</dbReference>
<accession>A0A1T4RL34</accession>
<reference evidence="8" key="1">
    <citation type="submission" date="2017-02" db="EMBL/GenBank/DDBJ databases">
        <authorList>
            <person name="Varghese N."/>
            <person name="Submissions S."/>
        </authorList>
    </citation>
    <scope>NUCLEOTIDE SEQUENCE [LARGE SCALE GENOMIC DNA]</scope>
    <source>
        <strain evidence="8">ATCC BAA-34</strain>
    </source>
</reference>
<name>A0A1T4RL34_9BACT</name>
<evidence type="ECO:0000256" key="6">
    <source>
        <dbReference type="HAMAP-Rule" id="MF_00117"/>
    </source>
</evidence>
<dbReference type="PIRSF" id="PIRSF005261">
    <property type="entry name" value="Heat_shock_Hsp33"/>
    <property type="match status" value="1"/>
</dbReference>
<dbReference type="EMBL" id="FUWR01000021">
    <property type="protein sequence ID" value="SKA16663.1"/>
    <property type="molecule type" value="Genomic_DNA"/>
</dbReference>
<dbReference type="Pfam" id="PF01430">
    <property type="entry name" value="HSP33"/>
    <property type="match status" value="1"/>
</dbReference>
<keyword evidence="2 6" id="KW-0862">Zinc</keyword>
<dbReference type="RefSeq" id="WP_078791153.1">
    <property type="nucleotide sequence ID" value="NZ_FUWR01000021.1"/>
</dbReference>
<comment type="similarity">
    <text evidence="6">Belongs to the HSP33 family.</text>
</comment>
<comment type="subcellular location">
    <subcellularLocation>
        <location evidence="6">Cytoplasm</location>
    </subcellularLocation>
</comment>
<evidence type="ECO:0000256" key="2">
    <source>
        <dbReference type="ARBA" id="ARBA00022833"/>
    </source>
</evidence>
<dbReference type="STRING" id="115783.SAMN02745119_02940"/>
<dbReference type="PANTHER" id="PTHR30111:SF1">
    <property type="entry name" value="33 KDA CHAPERONIN"/>
    <property type="match status" value="1"/>
</dbReference>
<evidence type="ECO:0000256" key="3">
    <source>
        <dbReference type="ARBA" id="ARBA00023157"/>
    </source>
</evidence>
<dbReference type="Gene3D" id="3.55.30.10">
    <property type="entry name" value="Hsp33 domain"/>
    <property type="match status" value="1"/>
</dbReference>
<dbReference type="InterPro" id="IPR016153">
    <property type="entry name" value="Heat_shock_Hsp33_N"/>
</dbReference>
<evidence type="ECO:0000256" key="5">
    <source>
        <dbReference type="ARBA" id="ARBA00023284"/>
    </source>
</evidence>
<dbReference type="AlphaFoldDB" id="A0A1T4RL34"/>
<dbReference type="SUPFAM" id="SSF64397">
    <property type="entry name" value="Hsp33 domain"/>
    <property type="match status" value="1"/>
</dbReference>
<gene>
    <name evidence="6" type="primary">hslO</name>
    <name evidence="7" type="ORF">SAMN02745119_02940</name>
</gene>
<dbReference type="SUPFAM" id="SSF118352">
    <property type="entry name" value="HSP33 redox switch-like"/>
    <property type="match status" value="1"/>
</dbReference>
<dbReference type="GO" id="GO:0051082">
    <property type="term" value="F:unfolded protein binding"/>
    <property type="evidence" value="ECO:0007669"/>
    <property type="project" value="UniProtKB-UniRule"/>
</dbReference>
<keyword evidence="4 6" id="KW-0143">Chaperone</keyword>
<evidence type="ECO:0000256" key="4">
    <source>
        <dbReference type="ARBA" id="ARBA00023186"/>
    </source>
</evidence>
<dbReference type="CDD" id="cd00498">
    <property type="entry name" value="Hsp33"/>
    <property type="match status" value="1"/>
</dbReference>
<comment type="PTM">
    <text evidence="6">Under oxidizing conditions two disulfide bonds are formed involving the reactive cysteines. Under reducing conditions zinc is bound to the reactive cysteines and the protein is inactive.</text>
</comment>
<feature type="disulfide bond" description="Redox-active" evidence="6">
    <location>
        <begin position="263"/>
        <end position="266"/>
    </location>
</feature>
<proteinExistence type="inferred from homology"/>
<evidence type="ECO:0000256" key="1">
    <source>
        <dbReference type="ARBA" id="ARBA00022490"/>
    </source>
</evidence>
<dbReference type="GO" id="GO:0044183">
    <property type="term" value="F:protein folding chaperone"/>
    <property type="evidence" value="ECO:0007669"/>
    <property type="project" value="TreeGrafter"/>
</dbReference>
<keyword evidence="5 6" id="KW-0676">Redox-active center</keyword>
<keyword evidence="1 6" id="KW-0963">Cytoplasm</keyword>
<dbReference type="PANTHER" id="PTHR30111">
    <property type="entry name" value="33 KDA CHAPERONIN"/>
    <property type="match status" value="1"/>
</dbReference>
<comment type="function">
    <text evidence="6">Redox regulated molecular chaperone. Protects both thermally unfolding and oxidatively damaged proteins from irreversible aggregation. Plays an important role in the bacterial defense system toward oxidative stress.</text>
</comment>
<dbReference type="HAMAP" id="MF_00117">
    <property type="entry name" value="HslO"/>
    <property type="match status" value="1"/>
</dbReference>